<dbReference type="GO" id="GO:0005886">
    <property type="term" value="C:plasma membrane"/>
    <property type="evidence" value="ECO:0007669"/>
    <property type="project" value="TreeGrafter"/>
</dbReference>
<dbReference type="PANTHER" id="PTHR30627">
    <property type="entry name" value="PEPTIDOGLYCAN D,D-TRANSPEPTIDASE"/>
    <property type="match status" value="1"/>
</dbReference>
<dbReference type="Pfam" id="PF00905">
    <property type="entry name" value="Transpeptidase"/>
    <property type="match status" value="1"/>
</dbReference>
<dbReference type="OrthoDB" id="5287960at2"/>
<keyword evidence="2" id="KW-0645">Protease</keyword>
<name>A0A1L8CKT2_9PROT</name>
<evidence type="ECO:0000313" key="7">
    <source>
        <dbReference type="Proteomes" id="UP000231632"/>
    </source>
</evidence>
<dbReference type="InterPro" id="IPR050515">
    <property type="entry name" value="Beta-lactam/transpept"/>
</dbReference>
<feature type="domain" description="Penicillin-binding protein dimerisation" evidence="5">
    <location>
        <begin position="58"/>
        <end position="196"/>
    </location>
</feature>
<dbReference type="InterPro" id="IPR005311">
    <property type="entry name" value="PBP_dimer"/>
</dbReference>
<dbReference type="EMBL" id="BDFD01000003">
    <property type="protein sequence ID" value="GAV19538.1"/>
    <property type="molecule type" value="Genomic_DNA"/>
</dbReference>
<keyword evidence="6" id="KW-0131">Cell cycle</keyword>
<protein>
    <submittedName>
        <fullName evidence="6">Cell division protein FtsI</fullName>
    </submittedName>
</protein>
<organism evidence="6 7">
    <name type="scientific">Mariprofundus micogutta</name>
    <dbReference type="NCBI Taxonomy" id="1921010"/>
    <lineage>
        <taxon>Bacteria</taxon>
        <taxon>Pseudomonadati</taxon>
        <taxon>Pseudomonadota</taxon>
        <taxon>Candidatius Mariprofundia</taxon>
        <taxon>Mariprofundales</taxon>
        <taxon>Mariprofundaceae</taxon>
        <taxon>Mariprofundus</taxon>
    </lineage>
</organism>
<dbReference type="GO" id="GO:0008658">
    <property type="term" value="F:penicillin binding"/>
    <property type="evidence" value="ECO:0007669"/>
    <property type="project" value="InterPro"/>
</dbReference>
<sequence>MSDKQQVFVRRRIEAVAGLLLLGLLLLVVRAVDLQWLQSERLTTLAEKQRYREYTALAPRGSILDSKGRTLAESVEIPSIAAMADEVPAERMGELASALGLSKKRVQKKLAKRKGFVWLARQVPPSVADRVMALNIPGVRNEKEWRRYQPLGPETGHLLGFVGIDGKGLEGVERAWNALLTGESGLRQVRRDARGHSLPDGSWLREPVPGQSINLTIDATIQSIAYAALAEGVRNQNAKGGSVVVMRPKDGAILAMASWPGYNPNNFRHAKPGQWRNRAVTDVFEPGSVLKPFSVAAAISSGKWQADSIVYCEQGAMKVADYTIKDDHPEGWLDLTGVIAKSSNIGVAKLALDVGPEPLHDMLDRAGFGRRSNTGLGGESPGIVLPVDRWGPVETANIAFGQGIAVTPLQLAAAFSVLANEGVYVAPKLFADQMQEPVLAEHRVMSQSVAAQIKSMLEHATSEDGTGSKAVPVGYRVAGKTGTAQKANARGGYSKGKYNAVFSGFAPVDKPELVIVVVVDEPQKSNYGGQVAAPIFRHVAESALPYLGVAAQYEQQGDWQTMEIAAEEDSFKHGSLYGLSMREVRRFASQRGLRLHVHGSGWVGRQKPSNILALSQGDAVEVWLHE</sequence>
<dbReference type="GO" id="GO:0071555">
    <property type="term" value="P:cell wall organization"/>
    <property type="evidence" value="ECO:0007669"/>
    <property type="project" value="TreeGrafter"/>
</dbReference>
<keyword evidence="7" id="KW-1185">Reference proteome</keyword>
<evidence type="ECO:0000259" key="4">
    <source>
        <dbReference type="Pfam" id="PF00905"/>
    </source>
</evidence>
<keyword evidence="2" id="KW-0378">Hydrolase</keyword>
<dbReference type="STRING" id="1921010.MMIC_P0474"/>
<comment type="caution">
    <text evidence="6">The sequence shown here is derived from an EMBL/GenBank/DDBJ whole genome shotgun (WGS) entry which is preliminary data.</text>
</comment>
<dbReference type="SUPFAM" id="SSF56601">
    <property type="entry name" value="beta-lactamase/transpeptidase-like"/>
    <property type="match status" value="1"/>
</dbReference>
<feature type="domain" description="Penicillin-binding protein transpeptidase" evidence="4">
    <location>
        <begin position="241"/>
        <end position="539"/>
    </location>
</feature>
<accession>A0A1L8CKT2</accession>
<dbReference type="Pfam" id="PF03717">
    <property type="entry name" value="PBP_dimer"/>
    <property type="match status" value="1"/>
</dbReference>
<evidence type="ECO:0000256" key="3">
    <source>
        <dbReference type="ARBA" id="ARBA00023136"/>
    </source>
</evidence>
<dbReference type="GO" id="GO:0051301">
    <property type="term" value="P:cell division"/>
    <property type="evidence" value="ECO:0007669"/>
    <property type="project" value="UniProtKB-KW"/>
</dbReference>
<dbReference type="GO" id="GO:0004180">
    <property type="term" value="F:carboxypeptidase activity"/>
    <property type="evidence" value="ECO:0007669"/>
    <property type="project" value="UniProtKB-KW"/>
</dbReference>
<keyword evidence="3" id="KW-0472">Membrane</keyword>
<gene>
    <name evidence="6" type="ORF">MMIC_P0474</name>
</gene>
<dbReference type="InterPro" id="IPR012338">
    <property type="entry name" value="Beta-lactam/transpept-like"/>
</dbReference>
<evidence type="ECO:0000256" key="2">
    <source>
        <dbReference type="ARBA" id="ARBA00022645"/>
    </source>
</evidence>
<dbReference type="Proteomes" id="UP000231632">
    <property type="component" value="Unassembled WGS sequence"/>
</dbReference>
<dbReference type="InterPro" id="IPR036138">
    <property type="entry name" value="PBP_dimer_sf"/>
</dbReference>
<keyword evidence="6" id="KW-0132">Cell division</keyword>
<dbReference type="SUPFAM" id="SSF56519">
    <property type="entry name" value="Penicillin binding protein dimerisation domain"/>
    <property type="match status" value="1"/>
</dbReference>
<dbReference type="PANTHER" id="PTHR30627:SF1">
    <property type="entry name" value="PEPTIDOGLYCAN D,D-TRANSPEPTIDASE FTSI"/>
    <property type="match status" value="1"/>
</dbReference>
<keyword evidence="2" id="KW-0121">Carboxypeptidase</keyword>
<dbReference type="InterPro" id="IPR001460">
    <property type="entry name" value="PCN-bd_Tpept"/>
</dbReference>
<evidence type="ECO:0000313" key="6">
    <source>
        <dbReference type="EMBL" id="GAV19538.1"/>
    </source>
</evidence>
<evidence type="ECO:0000259" key="5">
    <source>
        <dbReference type="Pfam" id="PF03717"/>
    </source>
</evidence>
<dbReference type="Gene3D" id="3.40.710.10">
    <property type="entry name" value="DD-peptidase/beta-lactamase superfamily"/>
    <property type="match status" value="1"/>
</dbReference>
<comment type="subcellular location">
    <subcellularLocation>
        <location evidence="1">Membrane</location>
    </subcellularLocation>
</comment>
<proteinExistence type="predicted"/>
<dbReference type="AlphaFoldDB" id="A0A1L8CKT2"/>
<dbReference type="Gene3D" id="3.30.450.330">
    <property type="match status" value="1"/>
</dbReference>
<reference evidence="6 7" key="1">
    <citation type="journal article" date="2017" name="Arch. Microbiol.">
        <title>Mariprofundus micogutta sp. nov., a novel iron-oxidizing zetaproteobacterium isolated from a deep-sea hydrothermal field at the Bayonnaise knoll of the Izu-Ogasawara arc, and a description of Mariprofundales ord. nov. and Zetaproteobacteria classis nov.</title>
        <authorList>
            <person name="Makita H."/>
            <person name="Tanaka E."/>
            <person name="Mitsunobu S."/>
            <person name="Miyazaki M."/>
            <person name="Nunoura T."/>
            <person name="Uematsu K."/>
            <person name="Takaki Y."/>
            <person name="Nishi S."/>
            <person name="Shimamura S."/>
            <person name="Takai K."/>
        </authorList>
    </citation>
    <scope>NUCLEOTIDE SEQUENCE [LARGE SCALE GENOMIC DNA]</scope>
    <source>
        <strain evidence="6 7">ET2</strain>
    </source>
</reference>
<evidence type="ECO:0000256" key="1">
    <source>
        <dbReference type="ARBA" id="ARBA00004370"/>
    </source>
</evidence>
<dbReference type="Gene3D" id="3.90.1310.10">
    <property type="entry name" value="Penicillin-binding protein 2a (Domain 2)"/>
    <property type="match status" value="1"/>
</dbReference>
<dbReference type="RefSeq" id="WP_072658739.1">
    <property type="nucleotide sequence ID" value="NZ_BDFD01000003.1"/>
</dbReference>